<dbReference type="CDD" id="cd01357">
    <property type="entry name" value="Aspartase"/>
    <property type="match status" value="1"/>
</dbReference>
<dbReference type="SUPFAM" id="SSF48557">
    <property type="entry name" value="L-aspartase-like"/>
    <property type="match status" value="1"/>
</dbReference>
<feature type="domain" description="Fumarate lyase N-terminal" evidence="2">
    <location>
        <begin position="12"/>
        <end position="342"/>
    </location>
</feature>
<dbReference type="RefSeq" id="WP_318350392.1">
    <property type="nucleotide sequence ID" value="NZ_AP018694.1"/>
</dbReference>
<dbReference type="InterPro" id="IPR024083">
    <property type="entry name" value="Fumarase/histidase_N"/>
</dbReference>
<dbReference type="Pfam" id="PF10415">
    <property type="entry name" value="FumaraseC_C"/>
    <property type="match status" value="1"/>
</dbReference>
<dbReference type="Gene3D" id="1.10.40.30">
    <property type="entry name" value="Fumarase/aspartase (C-terminal domain)"/>
    <property type="match status" value="1"/>
</dbReference>
<evidence type="ECO:0000313" key="4">
    <source>
        <dbReference type="EMBL" id="BBE17391.1"/>
    </source>
</evidence>
<dbReference type="AlphaFoldDB" id="A0A5K7S735"/>
<dbReference type="InterPro" id="IPR022761">
    <property type="entry name" value="Fumarate_lyase_N"/>
</dbReference>
<dbReference type="Gene3D" id="1.10.275.10">
    <property type="entry name" value="Fumarase/aspartase (N-terminal domain)"/>
    <property type="match status" value="1"/>
</dbReference>
<keyword evidence="1" id="KW-0456">Lyase</keyword>
<gene>
    <name evidence="4" type="ORF">AQPE_1541</name>
</gene>
<accession>A0A5K7S735</accession>
<proteinExistence type="predicted"/>
<dbReference type="GO" id="GO:0005829">
    <property type="term" value="C:cytosol"/>
    <property type="evidence" value="ECO:0007669"/>
    <property type="project" value="TreeGrafter"/>
</dbReference>
<dbReference type="InterPro" id="IPR020557">
    <property type="entry name" value="Fumarate_lyase_CS"/>
</dbReference>
<dbReference type="FunFam" id="1.20.200.10:FF:000001">
    <property type="entry name" value="Fumarate hydratase, mitochondrial"/>
    <property type="match status" value="1"/>
</dbReference>
<feature type="domain" description="Fumarase C C-terminal" evidence="3">
    <location>
        <begin position="408"/>
        <end position="459"/>
    </location>
</feature>
<dbReference type="PANTHER" id="PTHR42696">
    <property type="entry name" value="ASPARTATE AMMONIA-LYASE"/>
    <property type="match status" value="1"/>
</dbReference>
<dbReference type="EMBL" id="AP018694">
    <property type="protein sequence ID" value="BBE17391.1"/>
    <property type="molecule type" value="Genomic_DNA"/>
</dbReference>
<dbReference type="NCBIfam" id="NF008909">
    <property type="entry name" value="PRK12273.1"/>
    <property type="match status" value="1"/>
</dbReference>
<sequence>MQKYRKETDLLGTRQIPADSMWGIHTERALENFQISGRTVHLELVKAFGAVKLSCFQTNRQLGYFTETQKVEAIELACIEMAEGLLNKYVVVDSLQGGAGTSTNMNVNEVIANRALEISGKEKGDYTFISPLDDVNLHQSTNDSYPTALKIAAIRMIRQLEQSVLDLQEAFQAKEKEFAHVVKIGRTQLQDAVLTTLGCEMGAYAEAFNRDRWRFSKCEERLRVVNLGGTAIGSGLGAPRQFIFRVVDKLRENTGIGLARAENLIDNTQNADVYVEVSGMLKACAVSILKISNDLRLMASGPDAGFAEIRLPEKQAGSSIMPGKVNPVIPEAAAQVAMVVMGNDVVIAQAAAGGNLELNQFMPLVAHSLLESIELLTNATKMLRVHCIQDLEANEEQCRKNVLNSTALITAIIPVIGYEKASEIVKKAKDGQITIRQAIINSGVINEQVLNGLISPEAVCRLGFI</sequence>
<evidence type="ECO:0000256" key="1">
    <source>
        <dbReference type="ARBA" id="ARBA00023239"/>
    </source>
</evidence>
<dbReference type="InterPro" id="IPR008948">
    <property type="entry name" value="L-Aspartase-like"/>
</dbReference>
<organism evidence="4 5">
    <name type="scientific">Aquipluma nitroreducens</name>
    <dbReference type="NCBI Taxonomy" id="2010828"/>
    <lineage>
        <taxon>Bacteria</taxon>
        <taxon>Pseudomonadati</taxon>
        <taxon>Bacteroidota</taxon>
        <taxon>Bacteroidia</taxon>
        <taxon>Marinilabiliales</taxon>
        <taxon>Prolixibacteraceae</taxon>
        <taxon>Aquipluma</taxon>
    </lineage>
</organism>
<keyword evidence="5" id="KW-1185">Reference proteome</keyword>
<dbReference type="GO" id="GO:0006099">
    <property type="term" value="P:tricarboxylic acid cycle"/>
    <property type="evidence" value="ECO:0007669"/>
    <property type="project" value="InterPro"/>
</dbReference>
<dbReference type="InterPro" id="IPR051546">
    <property type="entry name" value="Aspartate_Ammonia-Lyase"/>
</dbReference>
<name>A0A5K7S735_9BACT</name>
<reference evidence="4" key="1">
    <citation type="journal article" date="2020" name="Int. J. Syst. Evol. Microbiol.">
        <title>Aquipluma nitroreducens gen. nov. sp. nov., a novel facultatively anaerobic bacterium isolated from a freshwater lake.</title>
        <authorList>
            <person name="Watanabe M."/>
            <person name="Kojima H."/>
            <person name="Fukui M."/>
        </authorList>
    </citation>
    <scope>NUCLEOTIDE SEQUENCE</scope>
    <source>
        <strain evidence="4">MeG22</strain>
    </source>
</reference>
<dbReference type="InterPro" id="IPR018951">
    <property type="entry name" value="Fumarase_C_C"/>
</dbReference>
<dbReference type="KEGG" id="anf:AQPE_1541"/>
<dbReference type="PROSITE" id="PS00163">
    <property type="entry name" value="FUMARATE_LYASES"/>
    <property type="match status" value="1"/>
</dbReference>
<protein>
    <submittedName>
        <fullName evidence="4">Aspartate ammonia-lyase</fullName>
    </submittedName>
</protein>
<evidence type="ECO:0000259" key="3">
    <source>
        <dbReference type="Pfam" id="PF10415"/>
    </source>
</evidence>
<dbReference type="Proteomes" id="UP001193389">
    <property type="component" value="Chromosome"/>
</dbReference>
<dbReference type="Gene3D" id="1.20.200.10">
    <property type="entry name" value="Fumarase/aspartase (Central domain)"/>
    <property type="match status" value="1"/>
</dbReference>
<dbReference type="PANTHER" id="PTHR42696:SF2">
    <property type="entry name" value="ASPARTATE AMMONIA-LYASE"/>
    <property type="match status" value="1"/>
</dbReference>
<dbReference type="PRINTS" id="PR00149">
    <property type="entry name" value="FUMRATELYASE"/>
</dbReference>
<dbReference type="Pfam" id="PF00206">
    <property type="entry name" value="Lyase_1"/>
    <property type="match status" value="1"/>
</dbReference>
<dbReference type="GO" id="GO:0006531">
    <property type="term" value="P:aspartate metabolic process"/>
    <property type="evidence" value="ECO:0007669"/>
    <property type="project" value="TreeGrafter"/>
</dbReference>
<dbReference type="GO" id="GO:0008797">
    <property type="term" value="F:aspartate ammonia-lyase activity"/>
    <property type="evidence" value="ECO:0007669"/>
    <property type="project" value="TreeGrafter"/>
</dbReference>
<evidence type="ECO:0000259" key="2">
    <source>
        <dbReference type="Pfam" id="PF00206"/>
    </source>
</evidence>
<evidence type="ECO:0000313" key="5">
    <source>
        <dbReference type="Proteomes" id="UP001193389"/>
    </source>
</evidence>
<dbReference type="InterPro" id="IPR000362">
    <property type="entry name" value="Fumarate_lyase_fam"/>
</dbReference>